<dbReference type="InterPro" id="IPR045584">
    <property type="entry name" value="Pilin-like"/>
</dbReference>
<gene>
    <name evidence="13" type="ORF">GAB14E_4186</name>
</gene>
<protein>
    <recommendedName>
        <fullName evidence="2">Type II secretion system protein H</fullName>
    </recommendedName>
    <alternativeName>
        <fullName evidence="10">General secretion pathway protein H</fullName>
    </alternativeName>
</protein>
<comment type="similarity">
    <text evidence="9">Belongs to the GSP H family.</text>
</comment>
<dbReference type="OrthoDB" id="6315619at2"/>
<comment type="caution">
    <text evidence="13">The sequence shown here is derived from an EMBL/GenBank/DDBJ whole genome shotgun (WGS) entry which is preliminary data.</text>
</comment>
<dbReference type="GO" id="GO:0015627">
    <property type="term" value="C:type II protein secretion system complex"/>
    <property type="evidence" value="ECO:0007669"/>
    <property type="project" value="InterPro"/>
</dbReference>
<dbReference type="SUPFAM" id="SSF54523">
    <property type="entry name" value="Pili subunits"/>
    <property type="match status" value="1"/>
</dbReference>
<evidence type="ECO:0000259" key="12">
    <source>
        <dbReference type="Pfam" id="PF12019"/>
    </source>
</evidence>
<accession>A0A099KFY7</accession>
<dbReference type="GO" id="GO:0005886">
    <property type="term" value="C:plasma membrane"/>
    <property type="evidence" value="ECO:0007669"/>
    <property type="project" value="UniProtKB-SubCell"/>
</dbReference>
<evidence type="ECO:0000256" key="8">
    <source>
        <dbReference type="ARBA" id="ARBA00023136"/>
    </source>
</evidence>
<keyword evidence="3" id="KW-1003">Cell membrane</keyword>
<name>A0A099KFY7_COLPS</name>
<dbReference type="Pfam" id="PF12019">
    <property type="entry name" value="GspH"/>
    <property type="match status" value="1"/>
</dbReference>
<evidence type="ECO:0000313" key="13">
    <source>
        <dbReference type="EMBL" id="KGJ89190.1"/>
    </source>
</evidence>
<keyword evidence="8 11" id="KW-0472">Membrane</keyword>
<evidence type="ECO:0000256" key="2">
    <source>
        <dbReference type="ARBA" id="ARBA00021549"/>
    </source>
</evidence>
<evidence type="ECO:0000256" key="3">
    <source>
        <dbReference type="ARBA" id="ARBA00022475"/>
    </source>
</evidence>
<evidence type="ECO:0000256" key="10">
    <source>
        <dbReference type="ARBA" id="ARBA00030775"/>
    </source>
</evidence>
<dbReference type="Proteomes" id="UP000029868">
    <property type="component" value="Unassembled WGS sequence"/>
</dbReference>
<evidence type="ECO:0000313" key="14">
    <source>
        <dbReference type="Proteomes" id="UP000029868"/>
    </source>
</evidence>
<evidence type="ECO:0000256" key="9">
    <source>
        <dbReference type="ARBA" id="ARBA00025772"/>
    </source>
</evidence>
<feature type="domain" description="General secretion pathway GspH" evidence="12">
    <location>
        <begin position="66"/>
        <end position="183"/>
    </location>
</feature>
<proteinExistence type="inferred from homology"/>
<feature type="transmembrane region" description="Helical" evidence="11">
    <location>
        <begin position="26"/>
        <end position="49"/>
    </location>
</feature>
<evidence type="ECO:0000256" key="6">
    <source>
        <dbReference type="ARBA" id="ARBA00022692"/>
    </source>
</evidence>
<dbReference type="GO" id="GO:0015628">
    <property type="term" value="P:protein secretion by the type II secretion system"/>
    <property type="evidence" value="ECO:0007669"/>
    <property type="project" value="InterPro"/>
</dbReference>
<reference evidence="13 14" key="1">
    <citation type="submission" date="2014-08" db="EMBL/GenBank/DDBJ databases">
        <title>Genomic and Phenotypic Diversity of Colwellia psychrerythraea strains from Disparate Marine Basins.</title>
        <authorList>
            <person name="Techtmann S.M."/>
            <person name="Stelling S.C."/>
            <person name="Utturkar S.M."/>
            <person name="Alshibli N."/>
            <person name="Harris A."/>
            <person name="Brown S.D."/>
            <person name="Hazen T.C."/>
        </authorList>
    </citation>
    <scope>NUCLEOTIDE SEQUENCE [LARGE SCALE GENOMIC DNA]</scope>
    <source>
        <strain evidence="13 14">GAB14E</strain>
    </source>
</reference>
<evidence type="ECO:0000256" key="5">
    <source>
        <dbReference type="ARBA" id="ARBA00022519"/>
    </source>
</evidence>
<dbReference type="Pfam" id="PF07963">
    <property type="entry name" value="N_methyl"/>
    <property type="match status" value="1"/>
</dbReference>
<dbReference type="Gene3D" id="3.55.40.10">
    <property type="entry name" value="minor pseudopilin epsh domain"/>
    <property type="match status" value="1"/>
</dbReference>
<dbReference type="RefSeq" id="WP_033084072.1">
    <property type="nucleotide sequence ID" value="NZ_JQEC01000057.1"/>
</dbReference>
<dbReference type="InterPro" id="IPR022346">
    <property type="entry name" value="T2SS_GspH"/>
</dbReference>
<dbReference type="InterPro" id="IPR012902">
    <property type="entry name" value="N_methyl_site"/>
</dbReference>
<sequence>MPYTQSNSHSYVPEKTPLVCHSLKPYLGVTLIELMVSVGITSILTTIALPNFNDFIVRLRVDNEISRLGRLLLTARNHAINSQDNVIICPLDNSSTCTSNWHEELSVFIDSNGNQKFDSNENELMIAKKSPVTSGDKLTYAKNRTKITYQATGHLFGLSNGTLRYCPKGYQDKSRAIVVARSGRFYATTGSKFDGIDETRSNQVVSCD</sequence>
<evidence type="ECO:0000256" key="4">
    <source>
        <dbReference type="ARBA" id="ARBA00022481"/>
    </source>
</evidence>
<keyword evidence="7 11" id="KW-1133">Transmembrane helix</keyword>
<comment type="subcellular location">
    <subcellularLocation>
        <location evidence="1">Cell inner membrane</location>
        <topology evidence="1">Single-pass membrane protein</topology>
    </subcellularLocation>
</comment>
<dbReference type="EMBL" id="JQEC01000057">
    <property type="protein sequence ID" value="KGJ89190.1"/>
    <property type="molecule type" value="Genomic_DNA"/>
</dbReference>
<evidence type="ECO:0000256" key="1">
    <source>
        <dbReference type="ARBA" id="ARBA00004377"/>
    </source>
</evidence>
<organism evidence="13 14">
    <name type="scientific">Colwellia psychrerythraea</name>
    <name type="common">Vibrio psychroerythus</name>
    <dbReference type="NCBI Taxonomy" id="28229"/>
    <lineage>
        <taxon>Bacteria</taxon>
        <taxon>Pseudomonadati</taxon>
        <taxon>Pseudomonadota</taxon>
        <taxon>Gammaproteobacteria</taxon>
        <taxon>Alteromonadales</taxon>
        <taxon>Colwelliaceae</taxon>
        <taxon>Colwellia</taxon>
    </lineage>
</organism>
<evidence type="ECO:0000256" key="7">
    <source>
        <dbReference type="ARBA" id="ARBA00022989"/>
    </source>
</evidence>
<dbReference type="AlphaFoldDB" id="A0A099KFY7"/>
<dbReference type="PATRIC" id="fig|28229.3.peg.4164"/>
<keyword evidence="6 11" id="KW-0812">Transmembrane</keyword>
<evidence type="ECO:0000256" key="11">
    <source>
        <dbReference type="SAM" id="Phobius"/>
    </source>
</evidence>
<keyword evidence="5" id="KW-0997">Cell inner membrane</keyword>
<keyword evidence="4" id="KW-0488">Methylation</keyword>